<keyword evidence="1 5" id="KW-0479">Metal-binding</keyword>
<organism evidence="8">
    <name type="scientific">Ornithinibacillus sp. 4-3</name>
    <dbReference type="NCBI Taxonomy" id="3231488"/>
    <lineage>
        <taxon>Bacteria</taxon>
        <taxon>Bacillati</taxon>
        <taxon>Bacillota</taxon>
        <taxon>Bacilli</taxon>
        <taxon>Bacillales</taxon>
        <taxon>Bacillaceae</taxon>
        <taxon>Ornithinibacillus</taxon>
    </lineage>
</organism>
<name>A0AB39HL06_9BACI</name>
<feature type="binding site" evidence="5">
    <location>
        <position position="158"/>
    </location>
    <ligand>
        <name>Mn(2+)</name>
        <dbReference type="ChEBI" id="CHEBI:29035"/>
        <label>1</label>
    </ligand>
</feature>
<keyword evidence="2 7" id="KW-0378">Hydrolase</keyword>
<dbReference type="InterPro" id="IPR023696">
    <property type="entry name" value="Ureohydrolase_dom_sf"/>
</dbReference>
<feature type="binding site" evidence="5">
    <location>
        <position position="154"/>
    </location>
    <ligand>
        <name>Mn(2+)</name>
        <dbReference type="ChEBI" id="CHEBI:29035"/>
        <label>1</label>
    </ligand>
</feature>
<dbReference type="PROSITE" id="PS01053">
    <property type="entry name" value="ARGINASE_1"/>
    <property type="match status" value="1"/>
</dbReference>
<evidence type="ECO:0000256" key="3">
    <source>
        <dbReference type="ARBA" id="ARBA00022808"/>
    </source>
</evidence>
<dbReference type="AlphaFoldDB" id="A0AB39HL06"/>
<dbReference type="PROSITE" id="PS51409">
    <property type="entry name" value="ARGINASE_2"/>
    <property type="match status" value="1"/>
</dbReference>
<dbReference type="CDD" id="cd09990">
    <property type="entry name" value="Agmatinase-like"/>
    <property type="match status" value="1"/>
</dbReference>
<evidence type="ECO:0000256" key="2">
    <source>
        <dbReference type="ARBA" id="ARBA00022801"/>
    </source>
</evidence>
<dbReference type="PIRSF" id="PIRSF036979">
    <property type="entry name" value="Arginase"/>
    <property type="match status" value="1"/>
</dbReference>
<evidence type="ECO:0000256" key="4">
    <source>
        <dbReference type="ARBA" id="ARBA00023211"/>
    </source>
</evidence>
<dbReference type="GO" id="GO:0033389">
    <property type="term" value="P:putrescine biosynthetic process from arginine, via agmatine"/>
    <property type="evidence" value="ECO:0007669"/>
    <property type="project" value="TreeGrafter"/>
</dbReference>
<evidence type="ECO:0000256" key="6">
    <source>
        <dbReference type="PROSITE-ProRule" id="PRU00742"/>
    </source>
</evidence>
<reference evidence="8" key="1">
    <citation type="submission" date="2024-07" db="EMBL/GenBank/DDBJ databases">
        <title>Halotolerant mesophilic bacterium Ornithinibacillus sp. 4-3, sp. nov., isolated from soil.</title>
        <authorList>
            <person name="Sidarenka A.V."/>
            <person name="Guliayeva D.E."/>
            <person name="Leanovich S.I."/>
            <person name="Hileuskaya K.S."/>
            <person name="Akhremchuk A.E."/>
            <person name="Sikolenko M.A."/>
            <person name="Valentovich L.N."/>
        </authorList>
    </citation>
    <scope>NUCLEOTIDE SEQUENCE</scope>
    <source>
        <strain evidence="8">4-3</strain>
    </source>
</reference>
<dbReference type="InterPro" id="IPR006035">
    <property type="entry name" value="Ureohydrolase"/>
</dbReference>
<feature type="binding site" evidence="5">
    <location>
        <position position="248"/>
    </location>
    <ligand>
        <name>Mn(2+)</name>
        <dbReference type="ChEBI" id="CHEBI:29035"/>
        <label>1</label>
    </ligand>
</feature>
<sequence length="325" mass="36566">MFSYIKKPSIRYNQEKVDPYVTTLVEWIDQEIQPNTNYDFSFIGIPISKSSISFSGAHLNPESFRQLWSSFTTYSLDDDVDLASLNSVDLGNVKMHITDIKECHQNIEKAMCEVKQRLQETTLINIGGDHSITYPIIKGLKNETKKEIGLIHFDAHLDVRDTAYGGHSNGTPIRNLIENDTIKGDNIISIGLRSFANSKHYRDYAIEKGMTLYTANQVHQQGIAPILKQSIASLNNKCDEIYVTFDIDVMDQSFVPGVPAIGPGGLNPLDIFYCAQELGKLDKVIGLDIVCNDPTKDLRDVTARVALHIFLNFAKGYYDRKNNPK</sequence>
<evidence type="ECO:0000313" key="8">
    <source>
        <dbReference type="EMBL" id="XDK32082.1"/>
    </source>
</evidence>
<keyword evidence="4 5" id="KW-0464">Manganese</keyword>
<dbReference type="GO" id="GO:0008783">
    <property type="term" value="F:agmatinase activity"/>
    <property type="evidence" value="ECO:0007669"/>
    <property type="project" value="TreeGrafter"/>
</dbReference>
<feature type="binding site" evidence="5">
    <location>
        <position position="156"/>
    </location>
    <ligand>
        <name>Mn(2+)</name>
        <dbReference type="ChEBI" id="CHEBI:29035"/>
        <label>1</label>
    </ligand>
</feature>
<evidence type="ECO:0000256" key="7">
    <source>
        <dbReference type="RuleBase" id="RU003684"/>
    </source>
</evidence>
<proteinExistence type="inferred from homology"/>
<dbReference type="EMBL" id="CP162599">
    <property type="protein sequence ID" value="XDK32082.1"/>
    <property type="molecule type" value="Genomic_DNA"/>
</dbReference>
<comment type="cofactor">
    <cofactor evidence="5">
        <name>Mn(2+)</name>
        <dbReference type="ChEBI" id="CHEBI:29035"/>
    </cofactor>
    <text evidence="5">Binds 2 manganese ions per subunit.</text>
</comment>
<feature type="binding site" evidence="5">
    <location>
        <position position="246"/>
    </location>
    <ligand>
        <name>Mn(2+)</name>
        <dbReference type="ChEBI" id="CHEBI:29035"/>
        <label>1</label>
    </ligand>
</feature>
<accession>A0AB39HL06</accession>
<dbReference type="Gene3D" id="3.40.800.10">
    <property type="entry name" value="Ureohydrolase domain"/>
    <property type="match status" value="1"/>
</dbReference>
<feature type="binding site" evidence="5">
    <location>
        <position position="130"/>
    </location>
    <ligand>
        <name>Mn(2+)</name>
        <dbReference type="ChEBI" id="CHEBI:29035"/>
        <label>1</label>
    </ligand>
</feature>
<evidence type="ECO:0000256" key="5">
    <source>
        <dbReference type="PIRSR" id="PIRSR036979-1"/>
    </source>
</evidence>
<dbReference type="GO" id="GO:0046872">
    <property type="term" value="F:metal ion binding"/>
    <property type="evidence" value="ECO:0007669"/>
    <property type="project" value="UniProtKB-KW"/>
</dbReference>
<keyword evidence="3" id="KW-0369">Histidine metabolism</keyword>
<protein>
    <submittedName>
        <fullName evidence="8">Agmatinase family protein</fullName>
    </submittedName>
</protein>
<comment type="similarity">
    <text evidence="6 7">Belongs to the arginase family.</text>
</comment>
<dbReference type="PRINTS" id="PR00116">
    <property type="entry name" value="ARGINASE"/>
</dbReference>
<dbReference type="GO" id="GO:0006547">
    <property type="term" value="P:L-histidine metabolic process"/>
    <property type="evidence" value="ECO:0007669"/>
    <property type="project" value="UniProtKB-KW"/>
</dbReference>
<evidence type="ECO:0000256" key="1">
    <source>
        <dbReference type="ARBA" id="ARBA00022723"/>
    </source>
</evidence>
<gene>
    <name evidence="8" type="ORF">AB4Y30_13840</name>
</gene>
<dbReference type="SUPFAM" id="SSF52768">
    <property type="entry name" value="Arginase/deacetylase"/>
    <property type="match status" value="1"/>
</dbReference>
<dbReference type="RefSeq" id="WP_368652803.1">
    <property type="nucleotide sequence ID" value="NZ_CP162599.1"/>
</dbReference>
<dbReference type="PANTHER" id="PTHR11358:SF35">
    <property type="entry name" value="FORMIMIDOYLGLUTAMASE"/>
    <property type="match status" value="1"/>
</dbReference>
<dbReference type="InterPro" id="IPR020855">
    <property type="entry name" value="Ureohydrolase_Mn_BS"/>
</dbReference>
<dbReference type="PANTHER" id="PTHR11358">
    <property type="entry name" value="ARGINASE/AGMATINASE"/>
    <property type="match status" value="1"/>
</dbReference>
<dbReference type="Pfam" id="PF00491">
    <property type="entry name" value="Arginase"/>
    <property type="match status" value="1"/>
</dbReference>